<dbReference type="HOGENOM" id="CLU_017617_1_0_10"/>
<dbReference type="Gene3D" id="2.40.170.20">
    <property type="entry name" value="TonB-dependent receptor, beta-barrel domain"/>
    <property type="match status" value="1"/>
</dbReference>
<evidence type="ECO:0000256" key="1">
    <source>
        <dbReference type="ARBA" id="ARBA00004442"/>
    </source>
</evidence>
<dbReference type="InterPro" id="IPR036942">
    <property type="entry name" value="Beta-barrel_TonB_sf"/>
</dbReference>
<proteinExistence type="predicted"/>
<evidence type="ECO:0000256" key="2">
    <source>
        <dbReference type="ARBA" id="ARBA00023136"/>
    </source>
</evidence>
<gene>
    <name evidence="5" type="ORF">BD94_3857</name>
</gene>
<protein>
    <submittedName>
        <fullName evidence="5">TonB-dependent receptor</fullName>
    </submittedName>
</protein>
<dbReference type="Proteomes" id="UP000028933">
    <property type="component" value="Chromosome"/>
</dbReference>
<keyword evidence="3" id="KW-0998">Cell outer membrane</keyword>
<dbReference type="PANTHER" id="PTHR40980:SF4">
    <property type="entry name" value="TONB-DEPENDENT RECEPTOR-LIKE BETA-BARREL DOMAIN-CONTAINING PROTEIN"/>
    <property type="match status" value="1"/>
</dbReference>
<keyword evidence="2" id="KW-0472">Membrane</keyword>
<evidence type="ECO:0000313" key="5">
    <source>
        <dbReference type="EMBL" id="AIL47632.1"/>
    </source>
</evidence>
<name>A0A077EJL5_9FLAO</name>
<comment type="subcellular location">
    <subcellularLocation>
        <location evidence="1">Cell outer membrane</location>
    </subcellularLocation>
</comment>
<organism evidence="5 6">
    <name type="scientific">Elizabethkingia anophelis NUHP1</name>
    <dbReference type="NCBI Taxonomy" id="1338011"/>
    <lineage>
        <taxon>Bacteria</taxon>
        <taxon>Pseudomonadati</taxon>
        <taxon>Bacteroidota</taxon>
        <taxon>Flavobacteriia</taxon>
        <taxon>Flavobacteriales</taxon>
        <taxon>Weeksellaceae</taxon>
        <taxon>Elizabethkingia</taxon>
    </lineage>
</organism>
<feature type="domain" description="Outer membrane protein beta-barrel" evidence="4">
    <location>
        <begin position="291"/>
        <end position="685"/>
    </location>
</feature>
<evidence type="ECO:0000259" key="4">
    <source>
        <dbReference type="Pfam" id="PF14905"/>
    </source>
</evidence>
<reference evidence="5" key="1">
    <citation type="journal article" date="2013" name="Lancet">
        <title>First case of E anophelis outbreak in an intensive-care unit.</title>
        <authorList>
            <person name="Teo J."/>
            <person name="Tan S.Y."/>
            <person name="Tay M."/>
            <person name="Ding Y."/>
            <person name="Kjelleberg S."/>
            <person name="Givskov M."/>
            <person name="Lin R.T."/>
            <person name="Yang L."/>
        </authorList>
    </citation>
    <scope>NUCLEOTIDE SEQUENCE [LARGE SCALE GENOMIC DNA]</scope>
    <source>
        <strain evidence="5">NUHP1</strain>
    </source>
</reference>
<dbReference type="KEGG" id="eao:BD94_3857"/>
<evidence type="ECO:0000313" key="6">
    <source>
        <dbReference type="Proteomes" id="UP000028933"/>
    </source>
</evidence>
<dbReference type="STRING" id="1338011.BD94_3857"/>
<dbReference type="InterPro" id="IPR037066">
    <property type="entry name" value="Plug_dom_sf"/>
</dbReference>
<dbReference type="SUPFAM" id="SSF56935">
    <property type="entry name" value="Porins"/>
    <property type="match status" value="1"/>
</dbReference>
<dbReference type="Gene3D" id="2.170.130.10">
    <property type="entry name" value="TonB-dependent receptor, plug domain"/>
    <property type="match status" value="1"/>
</dbReference>
<dbReference type="InterPro" id="IPR041700">
    <property type="entry name" value="OMP_b-brl_3"/>
</dbReference>
<dbReference type="PANTHER" id="PTHR40980">
    <property type="entry name" value="PLUG DOMAIN-CONTAINING PROTEIN"/>
    <property type="match status" value="1"/>
</dbReference>
<dbReference type="RefSeq" id="WP_024563969.1">
    <property type="nucleotide sequence ID" value="NZ_CP007547.1"/>
</dbReference>
<sequence>MKKTSIFIATLLYSLSFAQKTQDTTKVQTVKAVTIQAKKKLIERKADRLVFNVEASMASQGMDAVETLSNVPMMKVDENKGLISIVGKSSVSVMINGRMLNLSGDALMSYLKTIRSENILKVEVITTPPAKYEAQGNSGLINIVLKKNPNMGFSGNVGSTFVQRTYSGELGNATLNYQTSKFSMSLKGNYTNTAKRTEENYDIIGATSSYSRTVRKDMWKEFSPSLNLSYKLSKNSEIGLNYLYTRQTPDMNIFNNTSYFKGEQPTETLSTPTKHRETNRMQTLSVYYDLKLDTLGKKLSFTGNYYENNSNTIVDFSTFKASNQTTENVQTISKLKPQIFSGQADIELPFSFGTIETGVKFNQFKNTSDLNYYNIINHTPVSDQSKTNFFQYDEKNYAAYFSFTKSFGKNWETKFGIRYEDAHVDAYTPATNERTKYGYGQWFPSAYVAYKEGKNAFSLAYSRRINRPDMSNLNPFRWYSNPNSYASGNPLLQPAYINNTELAYTYNNKLSVSIYYLRLTNAFGQVSFLDGINESSTYLNHYNNNFYGLNASYTDKILPWWETSISATATLQNSSVFNIQAETKSGTFFNYSANNTFTLNAKKTIVFFLNYNQTLPFKNVNSSFKNFSDLSSGIRVSLMDKQLQINASVSNIFAQRYRADKSFSDNKQSFNNYWDGRTLRLSVNYTFGNSKVKGAQKDIKFEEKNRAN</sequence>
<accession>A0A077EJL5</accession>
<dbReference type="GO" id="GO:0009279">
    <property type="term" value="C:cell outer membrane"/>
    <property type="evidence" value="ECO:0007669"/>
    <property type="project" value="UniProtKB-SubCell"/>
</dbReference>
<dbReference type="Pfam" id="PF14905">
    <property type="entry name" value="OMP_b-brl_3"/>
    <property type="match status" value="1"/>
</dbReference>
<dbReference type="AlphaFoldDB" id="A0A077EJL5"/>
<keyword evidence="5" id="KW-0675">Receptor</keyword>
<evidence type="ECO:0000256" key="3">
    <source>
        <dbReference type="ARBA" id="ARBA00023237"/>
    </source>
</evidence>
<reference evidence="5" key="2">
    <citation type="journal article" date="2015" name="Genome Biol. Evol.">
        <title>Complete Genome Sequence and Transcriptomic Analysis of the Novel Pathogen Elizabethkingia anophelis in Response to Oxidative Stress.</title>
        <authorList>
            <person name="Li Y."/>
            <person name="Liu Y."/>
            <person name="Chew S.C."/>
            <person name="Tay M."/>
            <person name="Salido M.M."/>
            <person name="Teo J."/>
            <person name="Lauro F.M."/>
            <person name="Givskov M."/>
            <person name="Yang L."/>
        </authorList>
    </citation>
    <scope>NUCLEOTIDE SEQUENCE</scope>
    <source>
        <strain evidence="5">NUHP1</strain>
    </source>
</reference>
<dbReference type="EMBL" id="CP007547">
    <property type="protein sequence ID" value="AIL47632.1"/>
    <property type="molecule type" value="Genomic_DNA"/>
</dbReference>
<dbReference type="eggNOG" id="COG4771">
    <property type="taxonomic scope" value="Bacteria"/>
</dbReference>